<name>A0A6B0ULB1_IXORI</name>
<accession>A0A6B0ULB1</accession>
<sequence length="114" mass="12720">MLPQSLSLSTAPLTMTFCRSGWTPVSANSWALNTMGSSRVSTSTSENVSLPHLTFTLNIFVRLAWPLLQETGRTLYRWLSKLPSHVASANGRRMLSAVLRPEQLNRKYHCTGAR</sequence>
<evidence type="ECO:0000313" key="1">
    <source>
        <dbReference type="EMBL" id="MXU90361.1"/>
    </source>
</evidence>
<reference evidence="1" key="1">
    <citation type="submission" date="2019-12" db="EMBL/GenBank/DDBJ databases">
        <title>An insight into the sialome of adult female Ixodes ricinus ticks feeding for 6 days.</title>
        <authorList>
            <person name="Perner J."/>
            <person name="Ribeiro J.M.C."/>
        </authorList>
    </citation>
    <scope>NUCLEOTIDE SEQUENCE</scope>
    <source>
        <strain evidence="1">Semi-engorged</strain>
        <tissue evidence="1">Salivary glands</tissue>
    </source>
</reference>
<dbReference type="AlphaFoldDB" id="A0A6B0ULB1"/>
<proteinExistence type="predicted"/>
<protein>
    <submittedName>
        <fullName evidence="1">Uncharacterized protein</fullName>
    </submittedName>
</protein>
<organism evidence="1">
    <name type="scientific">Ixodes ricinus</name>
    <name type="common">Common tick</name>
    <name type="synonym">Acarus ricinus</name>
    <dbReference type="NCBI Taxonomy" id="34613"/>
    <lineage>
        <taxon>Eukaryota</taxon>
        <taxon>Metazoa</taxon>
        <taxon>Ecdysozoa</taxon>
        <taxon>Arthropoda</taxon>
        <taxon>Chelicerata</taxon>
        <taxon>Arachnida</taxon>
        <taxon>Acari</taxon>
        <taxon>Parasitiformes</taxon>
        <taxon>Ixodida</taxon>
        <taxon>Ixodoidea</taxon>
        <taxon>Ixodidae</taxon>
        <taxon>Ixodinae</taxon>
        <taxon>Ixodes</taxon>
    </lineage>
</organism>
<dbReference type="EMBL" id="GIFC01008278">
    <property type="protein sequence ID" value="MXU90361.1"/>
    <property type="molecule type" value="Transcribed_RNA"/>
</dbReference>